<reference evidence="2" key="1">
    <citation type="submission" date="2014-09" db="EMBL/GenBank/DDBJ databases">
        <authorList>
            <person name="Gomez-Valero L."/>
        </authorList>
    </citation>
    <scope>NUCLEOTIDE SEQUENCE [LARGE SCALE GENOMIC DNA]</scope>
    <source>
        <strain evidence="2">ATCC700992</strain>
    </source>
</reference>
<gene>
    <name evidence="1" type="ORF">LFA_0773</name>
</gene>
<evidence type="ECO:0000313" key="1">
    <source>
        <dbReference type="EMBL" id="CEG56222.1"/>
    </source>
</evidence>
<keyword evidence="2" id="KW-1185">Reference proteome</keyword>
<dbReference type="EMBL" id="LN614827">
    <property type="protein sequence ID" value="CEG56222.1"/>
    <property type="molecule type" value="Genomic_DNA"/>
</dbReference>
<sequence>MGHFSATQGTTSILQTLLDSAKSKSSYRPLLEDLYLSHQDLIKALRLEHHSMNLIRSLEKDCNEIKDILHAVQLTNSYSKEIQDIILSYGEL</sequence>
<dbReference type="Gene3D" id="3.40.1160.10">
    <property type="entry name" value="Acetylglutamate kinase-like"/>
    <property type="match status" value="1"/>
</dbReference>
<evidence type="ECO:0000313" key="2">
    <source>
        <dbReference type="Proteomes" id="UP000032430"/>
    </source>
</evidence>
<dbReference type="STRING" id="1212491.LFA_0773"/>
<dbReference type="AlphaFoldDB" id="A0A098G180"/>
<dbReference type="Proteomes" id="UP000032430">
    <property type="component" value="Chromosome I"/>
</dbReference>
<proteinExistence type="predicted"/>
<dbReference type="KEGG" id="lfa:LFA_0773"/>
<dbReference type="RefSeq" id="WP_045094931.1">
    <property type="nucleotide sequence ID" value="NZ_LN614827.1"/>
</dbReference>
<dbReference type="InterPro" id="IPR036393">
    <property type="entry name" value="AceGlu_kinase-like_sf"/>
</dbReference>
<organism evidence="1 2">
    <name type="scientific">Legionella fallonii LLAP-10</name>
    <dbReference type="NCBI Taxonomy" id="1212491"/>
    <lineage>
        <taxon>Bacteria</taxon>
        <taxon>Pseudomonadati</taxon>
        <taxon>Pseudomonadota</taxon>
        <taxon>Gammaproteobacteria</taxon>
        <taxon>Legionellales</taxon>
        <taxon>Legionellaceae</taxon>
        <taxon>Legionella</taxon>
    </lineage>
</organism>
<dbReference type="HOGENOM" id="CLU_2409611_0_0_6"/>
<name>A0A098G180_9GAMM</name>
<protein>
    <submittedName>
        <fullName evidence="1">Uncharacterized protein</fullName>
    </submittedName>
</protein>
<accession>A0A098G180</accession>